<keyword evidence="2" id="KW-0067">ATP-binding</keyword>
<name>A0A1H9BV95_9PSEU</name>
<evidence type="ECO:0000259" key="3">
    <source>
        <dbReference type="Pfam" id="PF13191"/>
    </source>
</evidence>
<protein>
    <recommendedName>
        <fullName evidence="3">Orc1-like AAA ATPase domain-containing protein</fullName>
    </recommendedName>
</protein>
<sequence length="370" mass="39094">MAVTSSVVSDRERELAVLRGALEEAAAGAPAAVCVEGAVGTGKSAVLGETARTARELGFEVFRVQCSGTASRLRFGLLDEAIGGAADRRLHRLVHEVSAGSPVLVAVDDVERADEPSLRFLLHLRGRLGRLPVAFVVTRGLAAAGGPLLRAVIGDARPVRLTGLDRPACARFLCAVLGREVTGEVVTEWREATGGNPYLLRLRARDLGERAGELVARLALAGPRVLALARASAVLGEADPALAGAVAGLTPHEAVEASRTLTGMGFAGVPMVFSTLAQSTTASERAAVHARAARFRHDERAPAEEVAAHVLEAAPIGEEWVREVLLTCARQSTSDRAVVLLRRLLREPLPDAVRGEVLVELAERRSSTRR</sequence>
<keyword evidence="1" id="KW-0547">Nucleotide-binding</keyword>
<dbReference type="EMBL" id="FOFR01000001">
    <property type="protein sequence ID" value="SEP92268.1"/>
    <property type="molecule type" value="Genomic_DNA"/>
</dbReference>
<evidence type="ECO:0000313" key="4">
    <source>
        <dbReference type="EMBL" id="SEP92268.1"/>
    </source>
</evidence>
<dbReference type="Pfam" id="PF13191">
    <property type="entry name" value="AAA_16"/>
    <property type="match status" value="1"/>
</dbReference>
<keyword evidence="5" id="KW-1185">Reference proteome</keyword>
<dbReference type="OrthoDB" id="134933at2"/>
<dbReference type="InterPro" id="IPR027417">
    <property type="entry name" value="P-loop_NTPase"/>
</dbReference>
<dbReference type="AlphaFoldDB" id="A0A1H9BV95"/>
<proteinExistence type="predicted"/>
<reference evidence="5" key="1">
    <citation type="submission" date="2016-10" db="EMBL/GenBank/DDBJ databases">
        <authorList>
            <person name="Varghese N."/>
            <person name="Submissions S."/>
        </authorList>
    </citation>
    <scope>NUCLEOTIDE SEQUENCE [LARGE SCALE GENOMIC DNA]</scope>
    <source>
        <strain evidence="5">CGMCC 4.3525</strain>
    </source>
</reference>
<evidence type="ECO:0000256" key="2">
    <source>
        <dbReference type="ARBA" id="ARBA00022840"/>
    </source>
</evidence>
<dbReference type="PANTHER" id="PTHR16305">
    <property type="entry name" value="TESTICULAR SOLUBLE ADENYLYL CYCLASE"/>
    <property type="match status" value="1"/>
</dbReference>
<dbReference type="STRING" id="402600.SAMN05216188_101925"/>
<organism evidence="4 5">
    <name type="scientific">Lentzea xinjiangensis</name>
    <dbReference type="NCBI Taxonomy" id="402600"/>
    <lineage>
        <taxon>Bacteria</taxon>
        <taxon>Bacillati</taxon>
        <taxon>Actinomycetota</taxon>
        <taxon>Actinomycetes</taxon>
        <taxon>Pseudonocardiales</taxon>
        <taxon>Pseudonocardiaceae</taxon>
        <taxon>Lentzea</taxon>
    </lineage>
</organism>
<dbReference type="Proteomes" id="UP000199352">
    <property type="component" value="Unassembled WGS sequence"/>
</dbReference>
<dbReference type="SUPFAM" id="SSF52540">
    <property type="entry name" value="P-loop containing nucleoside triphosphate hydrolases"/>
    <property type="match status" value="1"/>
</dbReference>
<gene>
    <name evidence="4" type="ORF">SAMN05216188_101925</name>
</gene>
<evidence type="ECO:0000256" key="1">
    <source>
        <dbReference type="ARBA" id="ARBA00022741"/>
    </source>
</evidence>
<feature type="domain" description="Orc1-like AAA ATPase" evidence="3">
    <location>
        <begin position="11"/>
        <end position="136"/>
    </location>
</feature>
<accession>A0A1H9BV95</accession>
<dbReference type="GO" id="GO:0004016">
    <property type="term" value="F:adenylate cyclase activity"/>
    <property type="evidence" value="ECO:0007669"/>
    <property type="project" value="TreeGrafter"/>
</dbReference>
<dbReference type="RefSeq" id="WP_089949229.1">
    <property type="nucleotide sequence ID" value="NZ_FOFR01000001.1"/>
</dbReference>
<dbReference type="GO" id="GO:0005737">
    <property type="term" value="C:cytoplasm"/>
    <property type="evidence" value="ECO:0007669"/>
    <property type="project" value="TreeGrafter"/>
</dbReference>
<dbReference type="GO" id="GO:0005524">
    <property type="term" value="F:ATP binding"/>
    <property type="evidence" value="ECO:0007669"/>
    <property type="project" value="UniProtKB-KW"/>
</dbReference>
<dbReference type="PANTHER" id="PTHR16305:SF28">
    <property type="entry name" value="GUANYLATE CYCLASE DOMAIN-CONTAINING PROTEIN"/>
    <property type="match status" value="1"/>
</dbReference>
<evidence type="ECO:0000313" key="5">
    <source>
        <dbReference type="Proteomes" id="UP000199352"/>
    </source>
</evidence>
<dbReference type="InterPro" id="IPR041664">
    <property type="entry name" value="AAA_16"/>
</dbReference>